<organism evidence="1 2">
    <name type="scientific">Ensete ventricosum</name>
    <name type="common">Abyssinian banana</name>
    <name type="synonym">Musa ensete</name>
    <dbReference type="NCBI Taxonomy" id="4639"/>
    <lineage>
        <taxon>Eukaryota</taxon>
        <taxon>Viridiplantae</taxon>
        <taxon>Streptophyta</taxon>
        <taxon>Embryophyta</taxon>
        <taxon>Tracheophyta</taxon>
        <taxon>Spermatophyta</taxon>
        <taxon>Magnoliopsida</taxon>
        <taxon>Liliopsida</taxon>
        <taxon>Zingiberales</taxon>
        <taxon>Musaceae</taxon>
        <taxon>Ensete</taxon>
    </lineage>
</organism>
<dbReference type="AlphaFoldDB" id="A0A426YMN5"/>
<name>A0A426YMN5_ENSVE</name>
<sequence length="54" mass="6060">NCPMKEHILCNGVDANQDRAPSSPARTKKLLRVAHSPSLPSRERAQICFDRGWT</sequence>
<protein>
    <submittedName>
        <fullName evidence="1">Uncharacterized protein</fullName>
    </submittedName>
</protein>
<evidence type="ECO:0000313" key="1">
    <source>
        <dbReference type="EMBL" id="RRT52978.1"/>
    </source>
</evidence>
<accession>A0A426YMN5</accession>
<evidence type="ECO:0000313" key="2">
    <source>
        <dbReference type="Proteomes" id="UP000287651"/>
    </source>
</evidence>
<dbReference type="Proteomes" id="UP000287651">
    <property type="component" value="Unassembled WGS sequence"/>
</dbReference>
<reference evidence="1 2" key="1">
    <citation type="journal article" date="2014" name="Agronomy (Basel)">
        <title>A Draft Genome Sequence for Ensete ventricosum, the Drought-Tolerant Tree Against Hunger.</title>
        <authorList>
            <person name="Harrison J."/>
            <person name="Moore K.A."/>
            <person name="Paszkiewicz K."/>
            <person name="Jones T."/>
            <person name="Grant M."/>
            <person name="Ambacheew D."/>
            <person name="Muzemil S."/>
            <person name="Studholme D.J."/>
        </authorList>
    </citation>
    <scope>NUCLEOTIDE SEQUENCE [LARGE SCALE GENOMIC DNA]</scope>
</reference>
<dbReference type="EMBL" id="AMZH03011381">
    <property type="protein sequence ID" value="RRT52978.1"/>
    <property type="molecule type" value="Genomic_DNA"/>
</dbReference>
<comment type="caution">
    <text evidence="1">The sequence shown here is derived from an EMBL/GenBank/DDBJ whole genome shotgun (WGS) entry which is preliminary data.</text>
</comment>
<proteinExistence type="predicted"/>
<feature type="non-terminal residue" evidence="1">
    <location>
        <position position="1"/>
    </location>
</feature>
<gene>
    <name evidence="1" type="ORF">B296_00030072</name>
</gene>